<evidence type="ECO:0000313" key="10">
    <source>
        <dbReference type="Proteomes" id="UP000076798"/>
    </source>
</evidence>
<dbReference type="GO" id="GO:0072583">
    <property type="term" value="P:clathrin-dependent endocytosis"/>
    <property type="evidence" value="ECO:0007669"/>
    <property type="project" value="TreeGrafter"/>
</dbReference>
<name>A0A165ZLZ4_9AGAM</name>
<evidence type="ECO:0000256" key="5">
    <source>
        <dbReference type="ARBA" id="ARBA00023329"/>
    </source>
</evidence>
<accession>A0A165ZLZ4</accession>
<dbReference type="PANTHER" id="PTHR10639">
    <property type="entry name" value="CLATHRIN LIGHT CHAIN"/>
    <property type="match status" value="1"/>
</dbReference>
<dbReference type="GO" id="GO:0006886">
    <property type="term" value="P:intracellular protein transport"/>
    <property type="evidence" value="ECO:0007669"/>
    <property type="project" value="InterPro"/>
</dbReference>
<dbReference type="GO" id="GO:0032050">
    <property type="term" value="F:clathrin heavy chain binding"/>
    <property type="evidence" value="ECO:0007669"/>
    <property type="project" value="TreeGrafter"/>
</dbReference>
<feature type="coiled-coil region" evidence="7">
    <location>
        <begin position="180"/>
        <end position="207"/>
    </location>
</feature>
<protein>
    <recommendedName>
        <fullName evidence="6">Clathrin light chain</fullName>
    </recommendedName>
</protein>
<evidence type="ECO:0000256" key="2">
    <source>
        <dbReference type="ARBA" id="ARBA00005263"/>
    </source>
</evidence>
<keyword evidence="4 6" id="KW-0168">Coated pit</keyword>
<dbReference type="InterPro" id="IPR000996">
    <property type="entry name" value="Clathrin_L-chain"/>
</dbReference>
<dbReference type="OrthoDB" id="5512at2759"/>
<sequence length="283" mass="30617">MSEDFLARESAILGEQFSPSGNGNAGAGTGDIDFDRAASAFPDIEGLDGDIPSAPAAAAPAPPSNGFSFDFDEPSAPREVKVTGGDEIDKFESEFPDIEPQSTFLPPPIPQAPTFGTDTPTFAPRPTASALLSKPPVFANPPVYPAELDEEEPEVIKQVFSVQWREKQAEAIRLRDEASVKKREETISKAERSIDQFYEEYNAKKAKNIKSNKDSEAEYLSSLTDSLSAGTTWSRIATLVELENSQSKTLARSGPGSSDLTRFKEVILRLKREGEHAPGASGY</sequence>
<evidence type="ECO:0000256" key="8">
    <source>
        <dbReference type="SAM" id="MobiDB-lite"/>
    </source>
</evidence>
<proteinExistence type="inferred from homology"/>
<comment type="similarity">
    <text evidence="2 6">Belongs to the clathrin light chain family.</text>
</comment>
<reference evidence="9 10" key="1">
    <citation type="journal article" date="2016" name="Mol. Biol. Evol.">
        <title>Comparative Genomics of Early-Diverging Mushroom-Forming Fungi Provides Insights into the Origins of Lignocellulose Decay Capabilities.</title>
        <authorList>
            <person name="Nagy L.G."/>
            <person name="Riley R."/>
            <person name="Tritt A."/>
            <person name="Adam C."/>
            <person name="Daum C."/>
            <person name="Floudas D."/>
            <person name="Sun H."/>
            <person name="Yadav J.S."/>
            <person name="Pangilinan J."/>
            <person name="Larsson K.H."/>
            <person name="Matsuura K."/>
            <person name="Barry K."/>
            <person name="Labutti K."/>
            <person name="Kuo R."/>
            <person name="Ohm R.A."/>
            <person name="Bhattacharya S.S."/>
            <person name="Shirouzu T."/>
            <person name="Yoshinaga Y."/>
            <person name="Martin F.M."/>
            <person name="Grigoriev I.V."/>
            <person name="Hibbett D.S."/>
        </authorList>
    </citation>
    <scope>NUCLEOTIDE SEQUENCE [LARGE SCALE GENOMIC DNA]</scope>
    <source>
        <strain evidence="9 10">HHB10207 ss-3</strain>
    </source>
</reference>
<dbReference type="GO" id="GO:0005198">
    <property type="term" value="F:structural molecule activity"/>
    <property type="evidence" value="ECO:0007669"/>
    <property type="project" value="InterPro"/>
</dbReference>
<dbReference type="GO" id="GO:0030130">
    <property type="term" value="C:clathrin coat of trans-Golgi network vesicle"/>
    <property type="evidence" value="ECO:0007669"/>
    <property type="project" value="InterPro"/>
</dbReference>
<keyword evidence="10" id="KW-1185">Reference proteome</keyword>
<dbReference type="PANTHER" id="PTHR10639:SF7">
    <property type="entry name" value="CLATHRIN LIGHT CHAIN"/>
    <property type="match status" value="1"/>
</dbReference>
<evidence type="ECO:0000256" key="7">
    <source>
        <dbReference type="SAM" id="Coils"/>
    </source>
</evidence>
<dbReference type="Proteomes" id="UP000076798">
    <property type="component" value="Unassembled WGS sequence"/>
</dbReference>
<comment type="subcellular location">
    <subcellularLocation>
        <location evidence="1 6">Cytoplasmic vesicle membrane</location>
        <topology evidence="1 6">Peripheral membrane protein</topology>
        <orientation evidence="1 6">Cytoplasmic side</orientation>
    </subcellularLocation>
    <subcellularLocation>
        <location evidence="6">Membrane</location>
        <location evidence="6">Coated pit</location>
        <topology evidence="6">Peripheral membrane protein</topology>
        <orientation evidence="6">Cytoplasmic side</orientation>
    </subcellularLocation>
    <text evidence="6">Cytoplasmic face of coated pits and vesicles.</text>
</comment>
<evidence type="ECO:0000256" key="4">
    <source>
        <dbReference type="ARBA" id="ARBA00023176"/>
    </source>
</evidence>
<gene>
    <name evidence="9" type="ORF">SISSUDRAFT_1026585</name>
</gene>
<evidence type="ECO:0000256" key="1">
    <source>
        <dbReference type="ARBA" id="ARBA00004180"/>
    </source>
</evidence>
<evidence type="ECO:0000256" key="3">
    <source>
        <dbReference type="ARBA" id="ARBA00023136"/>
    </source>
</evidence>
<dbReference type="STRING" id="1314776.A0A165ZLZ4"/>
<feature type="region of interest" description="Disordered" evidence="8">
    <location>
        <begin position="1"/>
        <end position="80"/>
    </location>
</feature>
<keyword evidence="3 6" id="KW-0472">Membrane</keyword>
<feature type="region of interest" description="Disordered" evidence="8">
    <location>
        <begin position="95"/>
        <end position="136"/>
    </location>
</feature>
<organism evidence="9 10">
    <name type="scientific">Sistotremastrum suecicum HHB10207 ss-3</name>
    <dbReference type="NCBI Taxonomy" id="1314776"/>
    <lineage>
        <taxon>Eukaryota</taxon>
        <taxon>Fungi</taxon>
        <taxon>Dikarya</taxon>
        <taxon>Basidiomycota</taxon>
        <taxon>Agaricomycotina</taxon>
        <taxon>Agaricomycetes</taxon>
        <taxon>Sistotremastrales</taxon>
        <taxon>Sistotremastraceae</taxon>
        <taxon>Sistotremastrum</taxon>
    </lineage>
</organism>
<comment type="function">
    <text evidence="6">Clathrin is the major protein of the polyhedral coat of coated pits and vesicles.</text>
</comment>
<dbReference type="GO" id="GO:0030132">
    <property type="term" value="C:clathrin coat of coated pit"/>
    <property type="evidence" value="ECO:0007669"/>
    <property type="project" value="InterPro"/>
</dbReference>
<keyword evidence="5 6" id="KW-0968">Cytoplasmic vesicle</keyword>
<dbReference type="Pfam" id="PF01086">
    <property type="entry name" value="Clathrin_lg_ch"/>
    <property type="match status" value="1"/>
</dbReference>
<keyword evidence="7" id="KW-0175">Coiled coil</keyword>
<evidence type="ECO:0000313" key="9">
    <source>
        <dbReference type="EMBL" id="KZT34433.1"/>
    </source>
</evidence>
<dbReference type="AlphaFoldDB" id="A0A165ZLZ4"/>
<evidence type="ECO:0000256" key="6">
    <source>
        <dbReference type="RuleBase" id="RU363137"/>
    </source>
</evidence>
<dbReference type="EMBL" id="KV428181">
    <property type="protein sequence ID" value="KZT34433.1"/>
    <property type="molecule type" value="Genomic_DNA"/>
</dbReference>